<dbReference type="EMBL" id="GBRH01261631">
    <property type="protein sequence ID" value="JAD36264.1"/>
    <property type="molecule type" value="Transcribed_RNA"/>
</dbReference>
<evidence type="ECO:0000313" key="1">
    <source>
        <dbReference type="EMBL" id="JAD36264.1"/>
    </source>
</evidence>
<dbReference type="AlphaFoldDB" id="A0A0A9LQT3"/>
<protein>
    <submittedName>
        <fullName evidence="1">Uncharacterized protein</fullName>
    </submittedName>
</protein>
<reference evidence="1" key="2">
    <citation type="journal article" date="2015" name="Data Brief">
        <title>Shoot transcriptome of the giant reed, Arundo donax.</title>
        <authorList>
            <person name="Barrero R.A."/>
            <person name="Guerrero F.D."/>
            <person name="Moolhuijzen P."/>
            <person name="Goolsby J.A."/>
            <person name="Tidwell J."/>
            <person name="Bellgard S.E."/>
            <person name="Bellgard M.I."/>
        </authorList>
    </citation>
    <scope>NUCLEOTIDE SEQUENCE</scope>
    <source>
        <tissue evidence="1">Shoot tissue taken approximately 20 cm above the soil surface</tissue>
    </source>
</reference>
<reference evidence="1" key="1">
    <citation type="submission" date="2014-09" db="EMBL/GenBank/DDBJ databases">
        <authorList>
            <person name="Magalhaes I.L.F."/>
            <person name="Oliveira U."/>
            <person name="Santos F.R."/>
            <person name="Vidigal T.H.D.A."/>
            <person name="Brescovit A.D."/>
            <person name="Santos A.J."/>
        </authorList>
    </citation>
    <scope>NUCLEOTIDE SEQUENCE</scope>
    <source>
        <tissue evidence="1">Shoot tissue taken approximately 20 cm above the soil surface</tissue>
    </source>
</reference>
<accession>A0A0A9LQT3</accession>
<sequence>MSWIFLRLYSNKILFLDASIRPHNKSIHNCTTLYKKELDQPWRN</sequence>
<proteinExistence type="predicted"/>
<organism evidence="1">
    <name type="scientific">Arundo donax</name>
    <name type="common">Giant reed</name>
    <name type="synonym">Donax arundinaceus</name>
    <dbReference type="NCBI Taxonomy" id="35708"/>
    <lineage>
        <taxon>Eukaryota</taxon>
        <taxon>Viridiplantae</taxon>
        <taxon>Streptophyta</taxon>
        <taxon>Embryophyta</taxon>
        <taxon>Tracheophyta</taxon>
        <taxon>Spermatophyta</taxon>
        <taxon>Magnoliopsida</taxon>
        <taxon>Liliopsida</taxon>
        <taxon>Poales</taxon>
        <taxon>Poaceae</taxon>
        <taxon>PACMAD clade</taxon>
        <taxon>Arundinoideae</taxon>
        <taxon>Arundineae</taxon>
        <taxon>Arundo</taxon>
    </lineage>
</organism>
<name>A0A0A9LQT3_ARUDO</name>